<evidence type="ECO:0000256" key="2">
    <source>
        <dbReference type="ARBA" id="ARBA00005967"/>
    </source>
</evidence>
<accession>A0A0P6YFP0</accession>
<evidence type="ECO:0008006" key="22">
    <source>
        <dbReference type="Google" id="ProtNLM"/>
    </source>
</evidence>
<keyword evidence="13" id="KW-0594">Phospholipid biosynthesis</keyword>
<feature type="transmembrane region" description="Helical" evidence="19">
    <location>
        <begin position="53"/>
        <end position="73"/>
    </location>
</feature>
<dbReference type="Pfam" id="PF01219">
    <property type="entry name" value="DAGK_prokar"/>
    <property type="match status" value="1"/>
</dbReference>
<dbReference type="EMBL" id="LGCL01000002">
    <property type="protein sequence ID" value="KPL81008.1"/>
    <property type="molecule type" value="Genomic_DNA"/>
</dbReference>
<keyword evidence="21" id="KW-1185">Reference proteome</keyword>
<dbReference type="PATRIC" id="fig|1134406.4.peg.3435"/>
<dbReference type="PANTHER" id="PTHR34299:SF1">
    <property type="entry name" value="DIACYLGLYCEROL KINASE"/>
    <property type="match status" value="1"/>
</dbReference>
<feature type="transmembrane region" description="Helical" evidence="19">
    <location>
        <begin position="29"/>
        <end position="47"/>
    </location>
</feature>
<keyword evidence="9 17" id="KW-0067">ATP-binding</keyword>
<evidence type="ECO:0000256" key="18">
    <source>
        <dbReference type="PIRSR" id="PIRSR600829-4"/>
    </source>
</evidence>
<keyword evidence="14" id="KW-1208">Phospholipid metabolism</keyword>
<dbReference type="OrthoDB" id="9789934at2"/>
<dbReference type="PANTHER" id="PTHR34299">
    <property type="entry name" value="DIACYLGLYCEROL KINASE"/>
    <property type="match status" value="1"/>
</dbReference>
<dbReference type="Proteomes" id="UP000050417">
    <property type="component" value="Unassembled WGS sequence"/>
</dbReference>
<dbReference type="RefSeq" id="WP_075060941.1">
    <property type="nucleotide sequence ID" value="NZ_LGCL01000002.1"/>
</dbReference>
<dbReference type="InterPro" id="IPR033717">
    <property type="entry name" value="UDPK"/>
</dbReference>
<dbReference type="GO" id="GO:0008654">
    <property type="term" value="P:phospholipid biosynthetic process"/>
    <property type="evidence" value="ECO:0007669"/>
    <property type="project" value="UniProtKB-KW"/>
</dbReference>
<feature type="transmembrane region" description="Helical" evidence="19">
    <location>
        <begin position="94"/>
        <end position="115"/>
    </location>
</feature>
<evidence type="ECO:0000256" key="5">
    <source>
        <dbReference type="ARBA" id="ARBA00022679"/>
    </source>
</evidence>
<evidence type="ECO:0000313" key="20">
    <source>
        <dbReference type="EMBL" id="KPL81008.1"/>
    </source>
</evidence>
<keyword evidence="10 19" id="KW-1133">Transmembrane helix</keyword>
<organism evidence="20 21">
    <name type="scientific">Ornatilinea apprima</name>
    <dbReference type="NCBI Taxonomy" id="1134406"/>
    <lineage>
        <taxon>Bacteria</taxon>
        <taxon>Bacillati</taxon>
        <taxon>Chloroflexota</taxon>
        <taxon>Anaerolineae</taxon>
        <taxon>Anaerolineales</taxon>
        <taxon>Anaerolineaceae</taxon>
        <taxon>Ornatilinea</taxon>
    </lineage>
</organism>
<evidence type="ECO:0000256" key="4">
    <source>
        <dbReference type="ARBA" id="ARBA00022516"/>
    </source>
</evidence>
<name>A0A0P6YFP0_9CHLR</name>
<dbReference type="InterPro" id="IPR036945">
    <property type="entry name" value="DAGK_sf"/>
</dbReference>
<keyword evidence="7 17" id="KW-0547">Nucleotide-binding</keyword>
<sequence length="125" mass="13475">MDDFIISRIKSFKYAFSGLGYVIRTQKNAWIHALVSALVISLAFWLQCSSLEWAVLILSIGMVWMAEFINTALETAVDLATSKFHPLAKIGKDVGAAAVLIAASAAAVIGVLILGPRLIPFLLAQ</sequence>
<feature type="active site" description="Proton acceptor" evidence="15">
    <location>
        <position position="67"/>
    </location>
</feature>
<evidence type="ECO:0000256" key="11">
    <source>
        <dbReference type="ARBA" id="ARBA00023098"/>
    </source>
</evidence>
<keyword evidence="3" id="KW-1003">Cell membrane</keyword>
<dbReference type="AlphaFoldDB" id="A0A0P6YFP0"/>
<dbReference type="CDD" id="cd14265">
    <property type="entry name" value="UDPK_IM_like"/>
    <property type="match status" value="1"/>
</dbReference>
<dbReference type="PROSITE" id="PS01069">
    <property type="entry name" value="DAGK_PROKAR"/>
    <property type="match status" value="1"/>
</dbReference>
<evidence type="ECO:0000313" key="21">
    <source>
        <dbReference type="Proteomes" id="UP000050417"/>
    </source>
</evidence>
<keyword evidence="12 19" id="KW-0472">Membrane</keyword>
<evidence type="ECO:0000256" key="7">
    <source>
        <dbReference type="ARBA" id="ARBA00022741"/>
    </source>
</evidence>
<feature type="binding site" evidence="17">
    <location>
        <position position="14"/>
    </location>
    <ligand>
        <name>ATP</name>
        <dbReference type="ChEBI" id="CHEBI:30616"/>
    </ligand>
</feature>
<evidence type="ECO:0000256" key="3">
    <source>
        <dbReference type="ARBA" id="ARBA00022475"/>
    </source>
</evidence>
<reference evidence="20 21" key="1">
    <citation type="submission" date="2015-07" db="EMBL/GenBank/DDBJ databases">
        <title>Genome sequence of Ornatilinea apprima DSM 23815.</title>
        <authorList>
            <person name="Hemp J."/>
            <person name="Ward L.M."/>
            <person name="Pace L.A."/>
            <person name="Fischer W.W."/>
        </authorList>
    </citation>
    <scope>NUCLEOTIDE SEQUENCE [LARGE SCALE GENOMIC DNA]</scope>
    <source>
        <strain evidence="20 21">P3M-1</strain>
    </source>
</reference>
<keyword evidence="6 19" id="KW-0812">Transmembrane</keyword>
<evidence type="ECO:0000256" key="9">
    <source>
        <dbReference type="ARBA" id="ARBA00022840"/>
    </source>
</evidence>
<keyword evidence="4" id="KW-0444">Lipid biosynthesis</keyword>
<evidence type="ECO:0000256" key="6">
    <source>
        <dbReference type="ARBA" id="ARBA00022692"/>
    </source>
</evidence>
<keyword evidence="18" id="KW-0460">Magnesium</keyword>
<dbReference type="STRING" id="1134406.ADN00_00205"/>
<evidence type="ECO:0000256" key="10">
    <source>
        <dbReference type="ARBA" id="ARBA00022989"/>
    </source>
</evidence>
<keyword evidence="11" id="KW-0443">Lipid metabolism</keyword>
<keyword evidence="18" id="KW-0479">Metal-binding</keyword>
<keyword evidence="5" id="KW-0808">Transferase</keyword>
<dbReference type="Gene3D" id="1.10.287.3610">
    <property type="match status" value="1"/>
</dbReference>
<comment type="cofactor">
    <cofactor evidence="18">
        <name>Mg(2+)</name>
        <dbReference type="ChEBI" id="CHEBI:18420"/>
    </cofactor>
    <text evidence="18">Mn(2+), Zn(2+), Cd(2+) and Co(2+) support activity to lesser extents.</text>
</comment>
<evidence type="ECO:0000256" key="13">
    <source>
        <dbReference type="ARBA" id="ARBA00023209"/>
    </source>
</evidence>
<dbReference type="GO" id="GO:0005886">
    <property type="term" value="C:plasma membrane"/>
    <property type="evidence" value="ECO:0007669"/>
    <property type="project" value="UniProtKB-SubCell"/>
</dbReference>
<keyword evidence="8" id="KW-0418">Kinase</keyword>
<dbReference type="GO" id="GO:0016301">
    <property type="term" value="F:kinase activity"/>
    <property type="evidence" value="ECO:0007669"/>
    <property type="project" value="UniProtKB-KW"/>
</dbReference>
<evidence type="ECO:0000256" key="1">
    <source>
        <dbReference type="ARBA" id="ARBA00004651"/>
    </source>
</evidence>
<evidence type="ECO:0000256" key="17">
    <source>
        <dbReference type="PIRSR" id="PIRSR600829-3"/>
    </source>
</evidence>
<dbReference type="InterPro" id="IPR000829">
    <property type="entry name" value="DAGK"/>
</dbReference>
<comment type="caution">
    <text evidence="20">The sequence shown here is derived from an EMBL/GenBank/DDBJ whole genome shotgun (WGS) entry which is preliminary data.</text>
</comment>
<evidence type="ECO:0000256" key="14">
    <source>
        <dbReference type="ARBA" id="ARBA00023264"/>
    </source>
</evidence>
<comment type="similarity">
    <text evidence="2">Belongs to the bacterial diacylglycerol kinase family.</text>
</comment>
<feature type="binding site" evidence="16">
    <location>
        <position position="67"/>
    </location>
    <ligand>
        <name>substrate</name>
    </ligand>
</feature>
<comment type="subcellular location">
    <subcellularLocation>
        <location evidence="1">Cell membrane</location>
        <topology evidence="1">Multi-pass membrane protein</topology>
    </subcellularLocation>
</comment>
<evidence type="ECO:0000256" key="12">
    <source>
        <dbReference type="ARBA" id="ARBA00023136"/>
    </source>
</evidence>
<proteinExistence type="inferred from homology"/>
<evidence type="ECO:0000256" key="8">
    <source>
        <dbReference type="ARBA" id="ARBA00022777"/>
    </source>
</evidence>
<evidence type="ECO:0000256" key="15">
    <source>
        <dbReference type="PIRSR" id="PIRSR600829-1"/>
    </source>
</evidence>
<dbReference type="GO" id="GO:0046872">
    <property type="term" value="F:metal ion binding"/>
    <property type="evidence" value="ECO:0007669"/>
    <property type="project" value="UniProtKB-KW"/>
</dbReference>
<dbReference type="GO" id="GO:0005524">
    <property type="term" value="F:ATP binding"/>
    <property type="evidence" value="ECO:0007669"/>
    <property type="project" value="UniProtKB-KW"/>
</dbReference>
<gene>
    <name evidence="20" type="ORF">ADN00_00205</name>
</gene>
<evidence type="ECO:0000256" key="19">
    <source>
        <dbReference type="SAM" id="Phobius"/>
    </source>
</evidence>
<feature type="binding site" evidence="17">
    <location>
        <begin position="92"/>
        <end position="93"/>
    </location>
    <ligand>
        <name>ATP</name>
        <dbReference type="ChEBI" id="CHEBI:30616"/>
    </ligand>
</feature>
<protein>
    <recommendedName>
        <fullName evidence="22">Diacylglycerol kinase</fullName>
    </recommendedName>
</protein>
<feature type="binding site" evidence="17">
    <location>
        <position position="74"/>
    </location>
    <ligand>
        <name>ATP</name>
        <dbReference type="ChEBI" id="CHEBI:30616"/>
    </ligand>
</feature>
<evidence type="ECO:0000256" key="16">
    <source>
        <dbReference type="PIRSR" id="PIRSR600829-2"/>
    </source>
</evidence>
<feature type="binding site" evidence="18">
    <location>
        <position position="74"/>
    </location>
    <ligand>
        <name>a divalent metal cation</name>
        <dbReference type="ChEBI" id="CHEBI:60240"/>
    </ligand>
</feature>